<dbReference type="InterPro" id="IPR049450">
    <property type="entry name" value="ACOT8-like_C"/>
</dbReference>
<gene>
    <name evidence="3" type="ORF">SAMN04490220_5565</name>
</gene>
<organism evidence="3 4">
    <name type="scientific">Rhodococcus jostii</name>
    <dbReference type="NCBI Taxonomy" id="132919"/>
    <lineage>
        <taxon>Bacteria</taxon>
        <taxon>Bacillati</taxon>
        <taxon>Actinomycetota</taxon>
        <taxon>Actinomycetes</taxon>
        <taxon>Mycobacteriales</taxon>
        <taxon>Nocardiaceae</taxon>
        <taxon>Rhodococcus</taxon>
    </lineage>
</organism>
<name>A0A1H5DJT1_RHOJO</name>
<dbReference type="EMBL" id="FNTL01000004">
    <property type="protein sequence ID" value="SED79175.1"/>
    <property type="molecule type" value="Genomic_DNA"/>
</dbReference>
<proteinExistence type="predicted"/>
<protein>
    <submittedName>
        <fullName evidence="3">Thioesterase-like superfamily protein</fullName>
    </submittedName>
</protein>
<dbReference type="Pfam" id="PF20789">
    <property type="entry name" value="4HBT_3C"/>
    <property type="match status" value="1"/>
</dbReference>
<dbReference type="InterPro" id="IPR029069">
    <property type="entry name" value="HotDog_dom_sf"/>
</dbReference>
<feature type="domain" description="Acyl-CoA thioesterase-like C-terminal" evidence="2">
    <location>
        <begin position="142"/>
        <end position="249"/>
    </location>
</feature>
<dbReference type="Pfam" id="PF13622">
    <property type="entry name" value="4HBT_3"/>
    <property type="match status" value="1"/>
</dbReference>
<sequence>MSLSAFYRVDSHVPASPEREILSPLPRAFGGWGSRMLRGMAVSGVLARAAERRVADLGRSDLSPARWTLDLFRPAGESPCSVATTVLRQGRRLCLLDATLMQAGAAVARGTALFLRPTELPHSGIDVIAEVPQPPPPIGGIERVYRRHEGDWLTDGAVPRDAHAKSVWHFPVPIVEGEDLTPFQAAAAAADITNAVANAGPDGLAFINADLTMNIVRRPTETALGMTLAERFEGDGLSAGVATMFDSAGGFGSVSVSCLQQRPIVLQ</sequence>
<dbReference type="Gene3D" id="2.40.160.210">
    <property type="entry name" value="Acyl-CoA thioesterase, double hotdog domain"/>
    <property type="match status" value="1"/>
</dbReference>
<dbReference type="SUPFAM" id="SSF54637">
    <property type="entry name" value="Thioesterase/thiol ester dehydrase-isomerase"/>
    <property type="match status" value="1"/>
</dbReference>
<accession>A0A1H5DJT1</accession>
<reference evidence="4" key="1">
    <citation type="submission" date="2016-10" db="EMBL/GenBank/DDBJ databases">
        <authorList>
            <person name="Varghese N."/>
        </authorList>
    </citation>
    <scope>NUCLEOTIDE SEQUENCE [LARGE SCALE GENOMIC DNA]</scope>
    <source>
        <strain evidence="4">DSM 44719</strain>
    </source>
</reference>
<dbReference type="InterPro" id="IPR049449">
    <property type="entry name" value="TesB_ACOT8-like_N"/>
</dbReference>
<evidence type="ECO:0000259" key="2">
    <source>
        <dbReference type="Pfam" id="PF20789"/>
    </source>
</evidence>
<feature type="domain" description="Acyl-CoA thioesterase-like N-terminal HotDog" evidence="1">
    <location>
        <begin position="39"/>
        <end position="114"/>
    </location>
</feature>
<evidence type="ECO:0000259" key="1">
    <source>
        <dbReference type="Pfam" id="PF13622"/>
    </source>
</evidence>
<evidence type="ECO:0000313" key="4">
    <source>
        <dbReference type="Proteomes" id="UP000183407"/>
    </source>
</evidence>
<dbReference type="AlphaFoldDB" id="A0A1H5DJT1"/>
<dbReference type="Proteomes" id="UP000183407">
    <property type="component" value="Unassembled WGS sequence"/>
</dbReference>
<evidence type="ECO:0000313" key="3">
    <source>
        <dbReference type="EMBL" id="SED79175.1"/>
    </source>
</evidence>
<dbReference type="InterPro" id="IPR042171">
    <property type="entry name" value="Acyl-CoA_hotdog"/>
</dbReference>